<keyword evidence="7" id="KW-1185">Reference proteome</keyword>
<feature type="transmembrane region" description="Helical" evidence="5">
    <location>
        <begin position="401"/>
        <end position="425"/>
    </location>
</feature>
<keyword evidence="1 3" id="KW-0853">WD repeat</keyword>
<feature type="region of interest" description="Disordered" evidence="4">
    <location>
        <begin position="500"/>
        <end position="540"/>
    </location>
</feature>
<dbReference type="PANTHER" id="PTHR22838:SF0">
    <property type="entry name" value="WD REPEAT-CONTAINING PROTEIN 26"/>
    <property type="match status" value="1"/>
</dbReference>
<name>A0A8E2ARK9_9APHY</name>
<evidence type="ECO:0000256" key="5">
    <source>
        <dbReference type="SAM" id="Phobius"/>
    </source>
</evidence>
<accession>A0A8E2ARK9</accession>
<evidence type="ECO:0000313" key="7">
    <source>
        <dbReference type="Proteomes" id="UP000250043"/>
    </source>
</evidence>
<gene>
    <name evidence="6" type="ORF">OBBRIDRAFT_794359</name>
</gene>
<feature type="region of interest" description="Disordered" evidence="4">
    <location>
        <begin position="966"/>
        <end position="1068"/>
    </location>
</feature>
<sequence length="1068" mass="118411">MGRATLADAAAHPSDLTAIPAGTLASSPESSRHNTKRKQTLLTLLDALAELSKDEELGGTVIEQPSFEDDRDVPTVDEHLQKVGAEAFNKFQRRIHNLDRELRNFANAARQLGSSVGILSSSFHLRERLAQILFLFRENAADLFPRKVPRRPRESLVDPNLQHWRKSKRYKPPPHVANPTIMESLDPEDFPFQLQMFAKDVTTFLDCLNEFPEFTDEAVNSSILSLEGDLKYWASCLKAYEGQFRYPAVERYLHDLSAEMGEHLDSITSSLSVFIEIGVPTIRFAQKHTSQNLLNLSTVATFFSAVTATTMQFSYTDTHRPIADAVNGFWFTSLVFSIGAAVNSLLGLTWKQAMYRSPGHRVPWWVLIWIKRSPLVFLVLSVACFSIGLVLFAYSSNQHRIVATITTIFSAMSCFGLAAVSAWFASERWAFTRHKGRKWLADVISETKVELAMVPGVKWIIYEPRVWFWTISGWCRRHLHGIGRGLSRFNSVVVDKFSRHNTMDTDREKAPEDHNGRGLSPVYERDPSEPLSPIRQRGSDASPLLPISEMRIPTTVATSTDALSTSTIMSEDGSSNGAVPTAKSRFASAVRSVMMLRNAAGAASMPFTPRRQRTTSSDGQHSKGSDPLEQVGMLRTSRVATLVPKLKSLEPTQDLPAHQALVRHLQFSPNGRFLATSSWDRTSVIFRVGDPFTVHRILAHPQGFVGQVAWSPTGHLLLTKLNRGIKVWTEDGVCRKTIDRRRSVQSIAWLPGGEGLMSVEGSDVVRLDLSGQVLDTYHFDRMTLHDVAVTQDGQRMLCVGTLMASGDGLHPSKSRAEKQIIAYNLDKKEIDNRVPVLHDVRDITLAKNDQVALVSYENKAPPQLWKIEMVKDTARLSLRHTYMPKFSVDFAGPSYFGGKNDQLVLCAGKAGDIHIWDRESAALLHHVRAQALGGDLTCIAWNHPVDPFMFATGSHDGAVKIWTTPSAEQSSQHYSQEDSAASSQAGTNGRNTPRTISPSPYELGVRAESPSMQSVFGSRDALEQVASPLQEQPSPLQEGPSTASGSTSQLYSQKAPAEKSVTFSESPS</sequence>
<dbReference type="EMBL" id="KV722429">
    <property type="protein sequence ID" value="OCH89316.1"/>
    <property type="molecule type" value="Genomic_DNA"/>
</dbReference>
<evidence type="ECO:0000313" key="6">
    <source>
        <dbReference type="EMBL" id="OCH89316.1"/>
    </source>
</evidence>
<feature type="compositionally biased region" description="Basic and acidic residues" evidence="4">
    <location>
        <begin position="500"/>
        <end position="516"/>
    </location>
</feature>
<proteinExistence type="predicted"/>
<keyword evidence="2" id="KW-0677">Repeat</keyword>
<feature type="region of interest" description="Disordered" evidence="4">
    <location>
        <begin position="601"/>
        <end position="628"/>
    </location>
</feature>
<organism evidence="6 7">
    <name type="scientific">Obba rivulosa</name>
    <dbReference type="NCBI Taxonomy" id="1052685"/>
    <lineage>
        <taxon>Eukaryota</taxon>
        <taxon>Fungi</taxon>
        <taxon>Dikarya</taxon>
        <taxon>Basidiomycota</taxon>
        <taxon>Agaricomycotina</taxon>
        <taxon>Agaricomycetes</taxon>
        <taxon>Polyporales</taxon>
        <taxon>Gelatoporiaceae</taxon>
        <taxon>Obba</taxon>
    </lineage>
</organism>
<feature type="compositionally biased region" description="Polar residues" evidence="4">
    <location>
        <begin position="966"/>
        <end position="998"/>
    </location>
</feature>
<feature type="transmembrane region" description="Helical" evidence="5">
    <location>
        <begin position="293"/>
        <end position="315"/>
    </location>
</feature>
<dbReference type="AlphaFoldDB" id="A0A8E2ARK9"/>
<feature type="repeat" description="WD" evidence="3">
    <location>
        <begin position="655"/>
        <end position="688"/>
    </location>
</feature>
<feature type="transmembrane region" description="Helical" evidence="5">
    <location>
        <begin position="327"/>
        <end position="348"/>
    </location>
</feature>
<feature type="compositionally biased region" description="Polar residues" evidence="4">
    <location>
        <begin position="1027"/>
        <end position="1052"/>
    </location>
</feature>
<keyword evidence="5" id="KW-1133">Transmembrane helix</keyword>
<dbReference type="Proteomes" id="UP000250043">
    <property type="component" value="Unassembled WGS sequence"/>
</dbReference>
<dbReference type="SMART" id="SM00320">
    <property type="entry name" value="WD40"/>
    <property type="match status" value="4"/>
</dbReference>
<dbReference type="SUPFAM" id="SSF50978">
    <property type="entry name" value="WD40 repeat-like"/>
    <property type="match status" value="1"/>
</dbReference>
<reference evidence="6 7" key="1">
    <citation type="submission" date="2016-07" db="EMBL/GenBank/DDBJ databases">
        <title>Draft genome of the white-rot fungus Obba rivulosa 3A-2.</title>
        <authorList>
            <consortium name="DOE Joint Genome Institute"/>
            <person name="Miettinen O."/>
            <person name="Riley R."/>
            <person name="Acob R."/>
            <person name="Barry K."/>
            <person name="Cullen D."/>
            <person name="De Vries R."/>
            <person name="Hainaut M."/>
            <person name="Hatakka A."/>
            <person name="Henrissat B."/>
            <person name="Hilden K."/>
            <person name="Kuo R."/>
            <person name="Labutti K."/>
            <person name="Lipzen A."/>
            <person name="Makela M.R."/>
            <person name="Sandor L."/>
            <person name="Spatafora J.W."/>
            <person name="Grigoriev I.V."/>
            <person name="Hibbett D.S."/>
        </authorList>
    </citation>
    <scope>NUCLEOTIDE SEQUENCE [LARGE SCALE GENOMIC DNA]</scope>
    <source>
        <strain evidence="6 7">3A-2</strain>
    </source>
</reference>
<dbReference type="InterPro" id="IPR051350">
    <property type="entry name" value="WD_repeat-ST_regulator"/>
</dbReference>
<keyword evidence="5" id="KW-0812">Transmembrane</keyword>
<protein>
    <submittedName>
        <fullName evidence="6">WD40 repeat-like protein</fullName>
    </submittedName>
</protein>
<dbReference type="Pfam" id="PF00400">
    <property type="entry name" value="WD40"/>
    <property type="match status" value="2"/>
</dbReference>
<dbReference type="InterPro" id="IPR015943">
    <property type="entry name" value="WD40/YVTN_repeat-like_dom_sf"/>
</dbReference>
<evidence type="ECO:0000256" key="1">
    <source>
        <dbReference type="ARBA" id="ARBA00022574"/>
    </source>
</evidence>
<feature type="transmembrane region" description="Helical" evidence="5">
    <location>
        <begin position="375"/>
        <end position="395"/>
    </location>
</feature>
<dbReference type="GO" id="GO:0034657">
    <property type="term" value="C:GID complex"/>
    <property type="evidence" value="ECO:0007669"/>
    <property type="project" value="TreeGrafter"/>
</dbReference>
<dbReference type="GO" id="GO:0043161">
    <property type="term" value="P:proteasome-mediated ubiquitin-dependent protein catabolic process"/>
    <property type="evidence" value="ECO:0007669"/>
    <property type="project" value="TreeGrafter"/>
</dbReference>
<dbReference type="InterPro" id="IPR001680">
    <property type="entry name" value="WD40_rpt"/>
</dbReference>
<keyword evidence="5" id="KW-0472">Membrane</keyword>
<dbReference type="InterPro" id="IPR036322">
    <property type="entry name" value="WD40_repeat_dom_sf"/>
</dbReference>
<evidence type="ECO:0000256" key="3">
    <source>
        <dbReference type="PROSITE-ProRule" id="PRU00221"/>
    </source>
</evidence>
<dbReference type="PANTHER" id="PTHR22838">
    <property type="entry name" value="WD REPEAT PROTEIN 26-RELATED"/>
    <property type="match status" value="1"/>
</dbReference>
<dbReference type="OrthoDB" id="972532at2759"/>
<evidence type="ECO:0000256" key="4">
    <source>
        <dbReference type="SAM" id="MobiDB-lite"/>
    </source>
</evidence>
<feature type="repeat" description="WD" evidence="3">
    <location>
        <begin position="949"/>
        <end position="972"/>
    </location>
</feature>
<dbReference type="PROSITE" id="PS50082">
    <property type="entry name" value="WD_REPEATS_2"/>
    <property type="match status" value="2"/>
</dbReference>
<evidence type="ECO:0000256" key="2">
    <source>
        <dbReference type="ARBA" id="ARBA00022737"/>
    </source>
</evidence>
<dbReference type="Gene3D" id="2.130.10.10">
    <property type="entry name" value="YVTN repeat-like/Quinoprotein amine dehydrogenase"/>
    <property type="match status" value="2"/>
</dbReference>